<dbReference type="GO" id="GO:0008395">
    <property type="term" value="F:steroid hydroxylase activity"/>
    <property type="evidence" value="ECO:0007669"/>
    <property type="project" value="TreeGrafter"/>
</dbReference>
<accession>A0A162T426</accession>
<comment type="caution">
    <text evidence="8">The sequence shown here is derived from an EMBL/GenBank/DDBJ whole genome shotgun (WGS) entry which is preliminary data.</text>
</comment>
<dbReference type="EMBL" id="LRGB01000007">
    <property type="protein sequence ID" value="KZS21886.1"/>
    <property type="molecule type" value="Genomic_DNA"/>
</dbReference>
<name>A0A162T426_9CRUS</name>
<dbReference type="GO" id="GO:0006082">
    <property type="term" value="P:organic acid metabolic process"/>
    <property type="evidence" value="ECO:0007669"/>
    <property type="project" value="TreeGrafter"/>
</dbReference>
<comment type="cofactor">
    <cofactor evidence="1">
        <name>heme</name>
        <dbReference type="ChEBI" id="CHEBI:30413"/>
    </cofactor>
</comment>
<dbReference type="InterPro" id="IPR050182">
    <property type="entry name" value="Cytochrome_P450_fam2"/>
</dbReference>
<keyword evidence="9" id="KW-1185">Reference proteome</keyword>
<dbReference type="PANTHER" id="PTHR24300:SF376">
    <property type="entry name" value="CYTOCHROME P450 15A1"/>
    <property type="match status" value="1"/>
</dbReference>
<dbReference type="Gene3D" id="1.10.630.10">
    <property type="entry name" value="Cytochrome P450"/>
    <property type="match status" value="1"/>
</dbReference>
<dbReference type="InterPro" id="IPR002401">
    <property type="entry name" value="Cyt_P450_E_grp-I"/>
</dbReference>
<dbReference type="Pfam" id="PF00067">
    <property type="entry name" value="p450"/>
    <property type="match status" value="1"/>
</dbReference>
<comment type="similarity">
    <text evidence="2">Belongs to the cytochrome P450 family.</text>
</comment>
<evidence type="ECO:0000256" key="5">
    <source>
        <dbReference type="ARBA" id="ARBA00023002"/>
    </source>
</evidence>
<dbReference type="GO" id="GO:0006805">
    <property type="term" value="P:xenobiotic metabolic process"/>
    <property type="evidence" value="ECO:0007669"/>
    <property type="project" value="TreeGrafter"/>
</dbReference>
<organism evidence="8 9">
    <name type="scientific">Daphnia magna</name>
    <dbReference type="NCBI Taxonomy" id="35525"/>
    <lineage>
        <taxon>Eukaryota</taxon>
        <taxon>Metazoa</taxon>
        <taxon>Ecdysozoa</taxon>
        <taxon>Arthropoda</taxon>
        <taxon>Crustacea</taxon>
        <taxon>Branchiopoda</taxon>
        <taxon>Diplostraca</taxon>
        <taxon>Cladocera</taxon>
        <taxon>Anomopoda</taxon>
        <taxon>Daphniidae</taxon>
        <taxon>Daphnia</taxon>
    </lineage>
</organism>
<evidence type="ECO:0000256" key="7">
    <source>
        <dbReference type="ARBA" id="ARBA00023033"/>
    </source>
</evidence>
<proteinExistence type="inferred from homology"/>
<sequence length="295" mass="34518">MLSNSPGPIITSLFSRNLNTLPFRKTISNPSFYSLCHLIWHNFFRLWSITSTRLYYFKQLISKFKKQQEETTDSEAEESIILDYLVKLENSRKRDDVPADFSETQLLWLVSDLFIAGGETTVTTIRWILLCLALYPQIQERVRQEIVETFGRDSTPTYAQRTQLPYTEAFINEVLRLGGVTPGMWRNTSQDATYEDYDIPKDTWILLHFWAMSNDANQWDDARTFKPERFLNDQGKFLKNENLLAFSTGSPSFDCFIYCFLYVLKRNLNRQERMSRARISSDRALPLYSGDPAKI</sequence>
<evidence type="ECO:0000256" key="2">
    <source>
        <dbReference type="ARBA" id="ARBA00010617"/>
    </source>
</evidence>
<dbReference type="AlphaFoldDB" id="A0A162T426"/>
<protein>
    <recommendedName>
        <fullName evidence="10">Cytochrome p450</fullName>
    </recommendedName>
</protein>
<dbReference type="Proteomes" id="UP000076858">
    <property type="component" value="Unassembled WGS sequence"/>
</dbReference>
<reference evidence="8 9" key="1">
    <citation type="submission" date="2016-03" db="EMBL/GenBank/DDBJ databases">
        <title>EvidentialGene: Evidence-directed Construction of Genes on Genomes.</title>
        <authorList>
            <person name="Gilbert D.G."/>
            <person name="Choi J.-H."/>
            <person name="Mockaitis K."/>
            <person name="Colbourne J."/>
            <person name="Pfrender M."/>
        </authorList>
    </citation>
    <scope>NUCLEOTIDE SEQUENCE [LARGE SCALE GENOMIC DNA]</scope>
    <source>
        <strain evidence="8 9">Xinb3</strain>
        <tissue evidence="8">Complete organism</tissue>
    </source>
</reference>
<dbReference type="SUPFAM" id="SSF48264">
    <property type="entry name" value="Cytochrome P450"/>
    <property type="match status" value="1"/>
</dbReference>
<dbReference type="InterPro" id="IPR036396">
    <property type="entry name" value="Cyt_P450_sf"/>
</dbReference>
<evidence type="ECO:0000256" key="4">
    <source>
        <dbReference type="ARBA" id="ARBA00022723"/>
    </source>
</evidence>
<evidence type="ECO:0000256" key="6">
    <source>
        <dbReference type="ARBA" id="ARBA00023004"/>
    </source>
</evidence>
<dbReference type="PRINTS" id="PR00463">
    <property type="entry name" value="EP450I"/>
</dbReference>
<evidence type="ECO:0000313" key="8">
    <source>
        <dbReference type="EMBL" id="KZS21886.1"/>
    </source>
</evidence>
<dbReference type="GO" id="GO:0020037">
    <property type="term" value="F:heme binding"/>
    <property type="evidence" value="ECO:0007669"/>
    <property type="project" value="InterPro"/>
</dbReference>
<keyword evidence="3" id="KW-0349">Heme</keyword>
<evidence type="ECO:0000313" key="9">
    <source>
        <dbReference type="Proteomes" id="UP000076858"/>
    </source>
</evidence>
<dbReference type="GO" id="GO:0005737">
    <property type="term" value="C:cytoplasm"/>
    <property type="evidence" value="ECO:0007669"/>
    <property type="project" value="TreeGrafter"/>
</dbReference>
<evidence type="ECO:0000256" key="3">
    <source>
        <dbReference type="ARBA" id="ARBA00022617"/>
    </source>
</evidence>
<dbReference type="GO" id="GO:0005506">
    <property type="term" value="F:iron ion binding"/>
    <property type="evidence" value="ECO:0007669"/>
    <property type="project" value="InterPro"/>
</dbReference>
<keyword evidence="6" id="KW-0408">Iron</keyword>
<dbReference type="PANTHER" id="PTHR24300">
    <property type="entry name" value="CYTOCHROME P450 508A4-RELATED"/>
    <property type="match status" value="1"/>
</dbReference>
<gene>
    <name evidence="8" type="ORF">APZ42_011011</name>
</gene>
<dbReference type="OrthoDB" id="1055148at2759"/>
<dbReference type="InterPro" id="IPR001128">
    <property type="entry name" value="Cyt_P450"/>
</dbReference>
<keyword evidence="4" id="KW-0479">Metal-binding</keyword>
<keyword evidence="7" id="KW-0503">Monooxygenase</keyword>
<keyword evidence="5" id="KW-0560">Oxidoreductase</keyword>
<evidence type="ECO:0008006" key="10">
    <source>
        <dbReference type="Google" id="ProtNLM"/>
    </source>
</evidence>
<dbReference type="STRING" id="35525.A0A162T426"/>
<evidence type="ECO:0000256" key="1">
    <source>
        <dbReference type="ARBA" id="ARBA00001971"/>
    </source>
</evidence>
<dbReference type="GO" id="GO:0016712">
    <property type="term" value="F:oxidoreductase activity, acting on paired donors, with incorporation or reduction of molecular oxygen, reduced flavin or flavoprotein as one donor, and incorporation of one atom of oxygen"/>
    <property type="evidence" value="ECO:0007669"/>
    <property type="project" value="TreeGrafter"/>
</dbReference>
<dbReference type="PRINTS" id="PR00385">
    <property type="entry name" value="P450"/>
</dbReference>